<reference evidence="8" key="1">
    <citation type="journal article" date="2020" name="mSystems">
        <title>Genome- and Community-Level Interaction Insights into Carbon Utilization and Element Cycling Functions of Hydrothermarchaeota in Hydrothermal Sediment.</title>
        <authorList>
            <person name="Zhou Z."/>
            <person name="Liu Y."/>
            <person name="Xu W."/>
            <person name="Pan J."/>
            <person name="Luo Z.H."/>
            <person name="Li M."/>
        </authorList>
    </citation>
    <scope>NUCLEOTIDE SEQUENCE [LARGE SCALE GENOMIC DNA]</scope>
    <source>
        <strain evidence="8">SpSt-1224</strain>
    </source>
</reference>
<gene>
    <name evidence="8" type="ORF">ENN98_04060</name>
</gene>
<dbReference type="PANTHER" id="PTHR45833">
    <property type="entry name" value="METHIONINE SYNTHASE"/>
    <property type="match status" value="1"/>
</dbReference>
<evidence type="ECO:0000256" key="1">
    <source>
        <dbReference type="ARBA" id="ARBA00010398"/>
    </source>
</evidence>
<proteinExistence type="inferred from homology"/>
<dbReference type="InterPro" id="IPR011005">
    <property type="entry name" value="Dihydropteroate_synth-like_sf"/>
</dbReference>
<keyword evidence="2 8" id="KW-0489">Methyltransferase</keyword>
<dbReference type="GO" id="GO:0050667">
    <property type="term" value="P:homocysteine metabolic process"/>
    <property type="evidence" value="ECO:0007669"/>
    <property type="project" value="TreeGrafter"/>
</dbReference>
<dbReference type="EMBL" id="DSDS01000093">
    <property type="protein sequence ID" value="HET97858.1"/>
    <property type="molecule type" value="Genomic_DNA"/>
</dbReference>
<evidence type="ECO:0000256" key="4">
    <source>
        <dbReference type="ARBA" id="ARBA00022679"/>
    </source>
</evidence>
<evidence type="ECO:0000256" key="2">
    <source>
        <dbReference type="ARBA" id="ARBA00022603"/>
    </source>
</evidence>
<name>A0A7C2XVD9_9BACT</name>
<keyword evidence="4" id="KW-0808">Transferase</keyword>
<dbReference type="SUPFAM" id="SSF51717">
    <property type="entry name" value="Dihydropteroate synthetase-like"/>
    <property type="match status" value="1"/>
</dbReference>
<dbReference type="NCBIfam" id="NF005719">
    <property type="entry name" value="PRK07535.1"/>
    <property type="match status" value="1"/>
</dbReference>
<keyword evidence="5" id="KW-0479">Metal-binding</keyword>
<evidence type="ECO:0000256" key="3">
    <source>
        <dbReference type="ARBA" id="ARBA00022628"/>
    </source>
</evidence>
<dbReference type="Gene3D" id="3.20.20.20">
    <property type="entry name" value="Dihydropteroate synthase-like"/>
    <property type="match status" value="1"/>
</dbReference>
<keyword evidence="3" id="KW-0846">Cobalamin</keyword>
<dbReference type="GO" id="GO:0046653">
    <property type="term" value="P:tetrahydrofolate metabolic process"/>
    <property type="evidence" value="ECO:0007669"/>
    <property type="project" value="TreeGrafter"/>
</dbReference>
<dbReference type="Pfam" id="PF00809">
    <property type="entry name" value="Pterin_bind"/>
    <property type="match status" value="1"/>
</dbReference>
<sequence>MITIAEKINATIPATRRIIEERDTTALLDLARRQADAGADYIDVNVGTGHGSGADEIAAMTWAVNTIQEAFDTPLCIDSADADVLEAGLVARRGRPALINSTKATEENLTAVVPLAARFKLPLVGLAMDQTGIPPSAEARLAACHKIAAFCARHGVPEEDLFFDPLVVPVSTDIRQGMITLETIRAIKEALPRAKTVLAVSNISFGLPQRQRLNGAFIQMAVAAGLDGGILNVLDRELTGAIRAAEVLTGRDKHCRRYTRFFRQR</sequence>
<evidence type="ECO:0000259" key="7">
    <source>
        <dbReference type="PROSITE" id="PS50972"/>
    </source>
</evidence>
<dbReference type="PROSITE" id="PS50972">
    <property type="entry name" value="PTERIN_BINDING"/>
    <property type="match status" value="1"/>
</dbReference>
<dbReference type="GO" id="GO:0005829">
    <property type="term" value="C:cytosol"/>
    <property type="evidence" value="ECO:0007669"/>
    <property type="project" value="TreeGrafter"/>
</dbReference>
<dbReference type="PANTHER" id="PTHR45833:SF1">
    <property type="entry name" value="METHIONINE SYNTHASE"/>
    <property type="match status" value="1"/>
</dbReference>
<feature type="domain" description="Pterin-binding" evidence="7">
    <location>
        <begin position="1"/>
        <end position="249"/>
    </location>
</feature>
<organism evidence="8">
    <name type="scientific">Desulfurivibrio alkaliphilus</name>
    <dbReference type="NCBI Taxonomy" id="427923"/>
    <lineage>
        <taxon>Bacteria</taxon>
        <taxon>Pseudomonadati</taxon>
        <taxon>Thermodesulfobacteriota</taxon>
        <taxon>Desulfobulbia</taxon>
        <taxon>Desulfobulbales</taxon>
        <taxon>Desulfobulbaceae</taxon>
        <taxon>Desulfurivibrio</taxon>
    </lineage>
</organism>
<dbReference type="GO" id="GO:0046872">
    <property type="term" value="F:metal ion binding"/>
    <property type="evidence" value="ECO:0007669"/>
    <property type="project" value="UniProtKB-KW"/>
</dbReference>
<dbReference type="Proteomes" id="UP000885986">
    <property type="component" value="Unassembled WGS sequence"/>
</dbReference>
<protein>
    <submittedName>
        <fullName evidence="8">Methyltetrahydrofolate cobalamin methyltransferase</fullName>
    </submittedName>
</protein>
<accession>A0A7C2XVD9</accession>
<dbReference type="AlphaFoldDB" id="A0A7C2XVD9"/>
<dbReference type="GO" id="GO:0032259">
    <property type="term" value="P:methylation"/>
    <property type="evidence" value="ECO:0007669"/>
    <property type="project" value="UniProtKB-KW"/>
</dbReference>
<comment type="caution">
    <text evidence="8">The sequence shown here is derived from an EMBL/GenBank/DDBJ whole genome shotgun (WGS) entry which is preliminary data.</text>
</comment>
<dbReference type="GO" id="GO:0031419">
    <property type="term" value="F:cobalamin binding"/>
    <property type="evidence" value="ECO:0007669"/>
    <property type="project" value="UniProtKB-KW"/>
</dbReference>
<dbReference type="InterPro" id="IPR050554">
    <property type="entry name" value="Met_Synthase/Corrinoid"/>
</dbReference>
<evidence type="ECO:0000256" key="5">
    <source>
        <dbReference type="ARBA" id="ARBA00022723"/>
    </source>
</evidence>
<dbReference type="InterPro" id="IPR000489">
    <property type="entry name" value="Pterin-binding_dom"/>
</dbReference>
<keyword evidence="6" id="KW-0170">Cobalt</keyword>
<dbReference type="GO" id="GO:0008705">
    <property type="term" value="F:methionine synthase activity"/>
    <property type="evidence" value="ECO:0007669"/>
    <property type="project" value="TreeGrafter"/>
</dbReference>
<comment type="similarity">
    <text evidence="1">Belongs to the vitamin-B12 dependent methionine synthase family.</text>
</comment>
<evidence type="ECO:0000256" key="6">
    <source>
        <dbReference type="ARBA" id="ARBA00023285"/>
    </source>
</evidence>
<evidence type="ECO:0000313" key="8">
    <source>
        <dbReference type="EMBL" id="HET97858.1"/>
    </source>
</evidence>